<sequence length="231" mass="25934">MSAAPIPPPAATEPDPQKVLQMIQDLLAHLGQSPIGVTELRFAQGLAQMKNDTVKELTSVITEAIGGLRKDIEAVQGDVVKIRGDVEKISKEVKEVRADVENLGKEMKEVRVDVENLGKEVKEMKEVREEIKGVREDIQKVRERMDYQFSLVPVLIHNATTGFDSKIRYPDWVKDLEKKLPESKEKIFTATAAECDSILQALGQTVNPNGRVDDKRFQIKTFLGITLFPRE</sequence>
<protein>
    <submittedName>
        <fullName evidence="1">Uncharacterized protein</fullName>
    </submittedName>
</protein>
<dbReference type="Proteomes" id="UP000308600">
    <property type="component" value="Unassembled WGS sequence"/>
</dbReference>
<evidence type="ECO:0000313" key="1">
    <source>
        <dbReference type="EMBL" id="TFK59741.1"/>
    </source>
</evidence>
<name>A0ACD3A2H4_9AGAR</name>
<evidence type="ECO:0000313" key="2">
    <source>
        <dbReference type="Proteomes" id="UP000308600"/>
    </source>
</evidence>
<accession>A0ACD3A2H4</accession>
<organism evidence="1 2">
    <name type="scientific">Pluteus cervinus</name>
    <dbReference type="NCBI Taxonomy" id="181527"/>
    <lineage>
        <taxon>Eukaryota</taxon>
        <taxon>Fungi</taxon>
        <taxon>Dikarya</taxon>
        <taxon>Basidiomycota</taxon>
        <taxon>Agaricomycotina</taxon>
        <taxon>Agaricomycetes</taxon>
        <taxon>Agaricomycetidae</taxon>
        <taxon>Agaricales</taxon>
        <taxon>Pluteineae</taxon>
        <taxon>Pluteaceae</taxon>
        <taxon>Pluteus</taxon>
    </lineage>
</organism>
<keyword evidence="2" id="KW-1185">Reference proteome</keyword>
<proteinExistence type="predicted"/>
<reference evidence="1 2" key="1">
    <citation type="journal article" date="2019" name="Nat. Ecol. Evol.">
        <title>Megaphylogeny resolves global patterns of mushroom evolution.</title>
        <authorList>
            <person name="Varga T."/>
            <person name="Krizsan K."/>
            <person name="Foldi C."/>
            <person name="Dima B."/>
            <person name="Sanchez-Garcia M."/>
            <person name="Sanchez-Ramirez S."/>
            <person name="Szollosi G.J."/>
            <person name="Szarkandi J.G."/>
            <person name="Papp V."/>
            <person name="Albert L."/>
            <person name="Andreopoulos W."/>
            <person name="Angelini C."/>
            <person name="Antonin V."/>
            <person name="Barry K.W."/>
            <person name="Bougher N.L."/>
            <person name="Buchanan P."/>
            <person name="Buyck B."/>
            <person name="Bense V."/>
            <person name="Catcheside P."/>
            <person name="Chovatia M."/>
            <person name="Cooper J."/>
            <person name="Damon W."/>
            <person name="Desjardin D."/>
            <person name="Finy P."/>
            <person name="Geml J."/>
            <person name="Haridas S."/>
            <person name="Hughes K."/>
            <person name="Justo A."/>
            <person name="Karasinski D."/>
            <person name="Kautmanova I."/>
            <person name="Kiss B."/>
            <person name="Kocsube S."/>
            <person name="Kotiranta H."/>
            <person name="LaButti K.M."/>
            <person name="Lechner B.E."/>
            <person name="Liimatainen K."/>
            <person name="Lipzen A."/>
            <person name="Lukacs Z."/>
            <person name="Mihaltcheva S."/>
            <person name="Morgado L.N."/>
            <person name="Niskanen T."/>
            <person name="Noordeloos M.E."/>
            <person name="Ohm R.A."/>
            <person name="Ortiz-Santana B."/>
            <person name="Ovrebo C."/>
            <person name="Racz N."/>
            <person name="Riley R."/>
            <person name="Savchenko A."/>
            <person name="Shiryaev A."/>
            <person name="Soop K."/>
            <person name="Spirin V."/>
            <person name="Szebenyi C."/>
            <person name="Tomsovsky M."/>
            <person name="Tulloss R.E."/>
            <person name="Uehling J."/>
            <person name="Grigoriev I.V."/>
            <person name="Vagvolgyi C."/>
            <person name="Papp T."/>
            <person name="Martin F.M."/>
            <person name="Miettinen O."/>
            <person name="Hibbett D.S."/>
            <person name="Nagy L.G."/>
        </authorList>
    </citation>
    <scope>NUCLEOTIDE SEQUENCE [LARGE SCALE GENOMIC DNA]</scope>
    <source>
        <strain evidence="1 2">NL-1719</strain>
    </source>
</reference>
<dbReference type="EMBL" id="ML208904">
    <property type="protein sequence ID" value="TFK59741.1"/>
    <property type="molecule type" value="Genomic_DNA"/>
</dbReference>
<gene>
    <name evidence="1" type="ORF">BDN72DRAFT_905576</name>
</gene>